<dbReference type="InterPro" id="IPR029058">
    <property type="entry name" value="AB_hydrolase_fold"/>
</dbReference>
<proteinExistence type="inferred from homology"/>
<accession>A0AAV5JD89</accession>
<dbReference type="EMBL" id="BPVZ01000028">
    <property type="protein sequence ID" value="GKV08380.1"/>
    <property type="molecule type" value="Genomic_DNA"/>
</dbReference>
<keyword evidence="5" id="KW-0325">Glycoprotein</keyword>
<comment type="caution">
    <text evidence="7">The sequence shown here is derived from an EMBL/GenBank/DDBJ whole genome shotgun (WGS) entry which is preliminary data.</text>
</comment>
<evidence type="ECO:0000256" key="2">
    <source>
        <dbReference type="ARBA" id="ARBA00022645"/>
    </source>
</evidence>
<dbReference type="Gene3D" id="1.10.287.410">
    <property type="match status" value="1"/>
</dbReference>
<evidence type="ECO:0000256" key="4">
    <source>
        <dbReference type="ARBA" id="ARBA00022801"/>
    </source>
</evidence>
<feature type="chain" id="PRO_5043506860" description="Carboxypeptidase" evidence="6">
    <location>
        <begin position="25"/>
        <end position="341"/>
    </location>
</feature>
<evidence type="ECO:0008006" key="9">
    <source>
        <dbReference type="Google" id="ProtNLM"/>
    </source>
</evidence>
<dbReference type="AlphaFoldDB" id="A0AAV5JD89"/>
<dbReference type="Gene3D" id="3.40.50.1820">
    <property type="entry name" value="alpha/beta hydrolase"/>
    <property type="match status" value="1"/>
</dbReference>
<dbReference type="Proteomes" id="UP001054252">
    <property type="component" value="Unassembled WGS sequence"/>
</dbReference>
<dbReference type="GO" id="GO:0006508">
    <property type="term" value="P:proteolysis"/>
    <property type="evidence" value="ECO:0007669"/>
    <property type="project" value="UniProtKB-KW"/>
</dbReference>
<organism evidence="7 8">
    <name type="scientific">Rubroshorea leprosula</name>
    <dbReference type="NCBI Taxonomy" id="152421"/>
    <lineage>
        <taxon>Eukaryota</taxon>
        <taxon>Viridiplantae</taxon>
        <taxon>Streptophyta</taxon>
        <taxon>Embryophyta</taxon>
        <taxon>Tracheophyta</taxon>
        <taxon>Spermatophyta</taxon>
        <taxon>Magnoliopsida</taxon>
        <taxon>eudicotyledons</taxon>
        <taxon>Gunneridae</taxon>
        <taxon>Pentapetalae</taxon>
        <taxon>rosids</taxon>
        <taxon>malvids</taxon>
        <taxon>Malvales</taxon>
        <taxon>Dipterocarpaceae</taxon>
        <taxon>Rubroshorea</taxon>
    </lineage>
</organism>
<evidence type="ECO:0000256" key="5">
    <source>
        <dbReference type="ARBA" id="ARBA00023180"/>
    </source>
</evidence>
<dbReference type="Pfam" id="PF00450">
    <property type="entry name" value="Peptidase_S10"/>
    <property type="match status" value="1"/>
</dbReference>
<reference evidence="7 8" key="1">
    <citation type="journal article" date="2021" name="Commun. Biol.">
        <title>The genome of Shorea leprosula (Dipterocarpaceae) highlights the ecological relevance of drought in aseasonal tropical rainforests.</title>
        <authorList>
            <person name="Ng K.K.S."/>
            <person name="Kobayashi M.J."/>
            <person name="Fawcett J.A."/>
            <person name="Hatakeyama M."/>
            <person name="Paape T."/>
            <person name="Ng C.H."/>
            <person name="Ang C.C."/>
            <person name="Tnah L.H."/>
            <person name="Lee C.T."/>
            <person name="Nishiyama T."/>
            <person name="Sese J."/>
            <person name="O'Brien M.J."/>
            <person name="Copetti D."/>
            <person name="Mohd Noor M.I."/>
            <person name="Ong R.C."/>
            <person name="Putra M."/>
            <person name="Sireger I.Z."/>
            <person name="Indrioko S."/>
            <person name="Kosugi Y."/>
            <person name="Izuno A."/>
            <person name="Isagi Y."/>
            <person name="Lee S.L."/>
            <person name="Shimizu K.K."/>
        </authorList>
    </citation>
    <scope>NUCLEOTIDE SEQUENCE [LARGE SCALE GENOMIC DNA]</scope>
    <source>
        <strain evidence="7">214</strain>
    </source>
</reference>
<keyword evidence="8" id="KW-1185">Reference proteome</keyword>
<keyword evidence="4" id="KW-0378">Hydrolase</keyword>
<dbReference type="SUPFAM" id="SSF53474">
    <property type="entry name" value="alpha/beta-Hydrolases"/>
    <property type="match status" value="1"/>
</dbReference>
<evidence type="ECO:0000256" key="1">
    <source>
        <dbReference type="ARBA" id="ARBA00009431"/>
    </source>
</evidence>
<keyword evidence="2" id="KW-0121">Carboxypeptidase</keyword>
<keyword evidence="6" id="KW-0732">Signal</keyword>
<keyword evidence="3" id="KW-0645">Protease</keyword>
<gene>
    <name evidence="7" type="ORF">SLEP1_g20014</name>
</gene>
<comment type="similarity">
    <text evidence="1">Belongs to the peptidase S10 family.</text>
</comment>
<sequence>MASFSPLKFLAILLVLLVSPLSSARYHSGQNTHDVSSSTAYSLAKKQAERLIKSFNLSPKDSVSTIHADTTASKSEDAPGIVEKQFKFPSVSGPGPSVQEFGHYAGYYKLQHSKAARIKFIPYSFLENQVIMELSLCIFFSSETGGENACISSYQTCNGIFHQILSYAGNINYYDIRKQCEGSLCYDFSAMETFLNEKSVKDALGVGDISFVSCSTDVYYEMTGDWMRNLAIGIPELLEDGIRVLLYEGEYDLICNWLGNSLWVNALEWSGQKEYQAAPTVPFVVDGKEAGRLKTHGALSFLKVHNAGHMVPMDQPKNSLQMLESWMQGKLAMQASILDEI</sequence>
<dbReference type="InterPro" id="IPR033124">
    <property type="entry name" value="Ser_caboxypep_his_AS"/>
</dbReference>
<dbReference type="GO" id="GO:0004185">
    <property type="term" value="F:serine-type carboxypeptidase activity"/>
    <property type="evidence" value="ECO:0007669"/>
    <property type="project" value="InterPro"/>
</dbReference>
<evidence type="ECO:0000313" key="7">
    <source>
        <dbReference type="EMBL" id="GKV08380.1"/>
    </source>
</evidence>
<evidence type="ECO:0000313" key="8">
    <source>
        <dbReference type="Proteomes" id="UP001054252"/>
    </source>
</evidence>
<protein>
    <recommendedName>
        <fullName evidence="9">Carboxypeptidase</fullName>
    </recommendedName>
</protein>
<dbReference type="InterPro" id="IPR001563">
    <property type="entry name" value="Peptidase_S10"/>
</dbReference>
<name>A0AAV5JD89_9ROSI</name>
<evidence type="ECO:0000256" key="6">
    <source>
        <dbReference type="SAM" id="SignalP"/>
    </source>
</evidence>
<feature type="signal peptide" evidence="6">
    <location>
        <begin position="1"/>
        <end position="24"/>
    </location>
</feature>
<evidence type="ECO:0000256" key="3">
    <source>
        <dbReference type="ARBA" id="ARBA00022670"/>
    </source>
</evidence>
<dbReference type="PROSITE" id="PS00560">
    <property type="entry name" value="CARBOXYPEPT_SER_HIS"/>
    <property type="match status" value="1"/>
</dbReference>